<dbReference type="AlphaFoldDB" id="A0A922MAZ7"/>
<dbReference type="Proteomes" id="UP000814243">
    <property type="component" value="Unassembled WGS sequence"/>
</dbReference>
<name>A0A922MAZ7_SPOEX</name>
<accession>A0A922MAZ7</accession>
<sequence>MADQEEDSSWWRCVNRKDGCSASVTLNSNRSHVLRENAHCSSCIPNFEKNEVKVAIEKCKQTICEDLKPIPATYRKCTKKLKDAGYEIIKELPNFDKVKSSLYRHRNRQLGITKSQHSNSTEIVIPDRFKDNLLFDEIDEWTADIITLDFEKAPINAIKKTFPNIIVKGCFVHFGRALLRKAKSLGLLQHEESHYHVKLCMALAHLPKEDINDGWLYVMSQSFEEKAITEFNDYFVDQWLENEDMINIWCCYAQRHRTTNLMESWNWSFNSEIGKRPSILLFFETISGNIKHYENLLKRALLRKAKSLGLLQHEESHYHVKLCMALAHLPKEDINDGWLYVMSQSFEEKAITEFNDYFVDQWLENEDMINIWCCYAQRHRTTNLMESWNWSFNSEIGKRPSILLFFETISGNIKHYENLLKSFYNNGESISKRRKKSIQNDIRINNILGDYKSGKISLENCLNELSRIACITL</sequence>
<organism evidence="1 2">
    <name type="scientific">Spodoptera exigua</name>
    <name type="common">Beet armyworm</name>
    <name type="synonym">Noctua fulgens</name>
    <dbReference type="NCBI Taxonomy" id="7107"/>
    <lineage>
        <taxon>Eukaryota</taxon>
        <taxon>Metazoa</taxon>
        <taxon>Ecdysozoa</taxon>
        <taxon>Arthropoda</taxon>
        <taxon>Hexapoda</taxon>
        <taxon>Insecta</taxon>
        <taxon>Pterygota</taxon>
        <taxon>Neoptera</taxon>
        <taxon>Endopterygota</taxon>
        <taxon>Lepidoptera</taxon>
        <taxon>Glossata</taxon>
        <taxon>Ditrysia</taxon>
        <taxon>Noctuoidea</taxon>
        <taxon>Noctuidae</taxon>
        <taxon>Amphipyrinae</taxon>
        <taxon>Spodoptera</taxon>
    </lineage>
</organism>
<evidence type="ECO:0000313" key="1">
    <source>
        <dbReference type="EMBL" id="KAH9633597.1"/>
    </source>
</evidence>
<comment type="caution">
    <text evidence="1">The sequence shown here is derived from an EMBL/GenBank/DDBJ whole genome shotgun (WGS) entry which is preliminary data.</text>
</comment>
<dbReference type="EMBL" id="JACEFF010000649">
    <property type="protein sequence ID" value="KAH9633597.1"/>
    <property type="molecule type" value="Genomic_DNA"/>
</dbReference>
<gene>
    <name evidence="1" type="ORF">HF086_000936</name>
</gene>
<evidence type="ECO:0008006" key="3">
    <source>
        <dbReference type="Google" id="ProtNLM"/>
    </source>
</evidence>
<reference evidence="1" key="1">
    <citation type="journal article" date="2021" name="G3 (Bethesda)">
        <title>Genome and transcriptome analysis of the beet armyworm Spodoptera exigua reveals targets for pest control. .</title>
        <authorList>
            <person name="Simon S."/>
            <person name="Breeschoten T."/>
            <person name="Jansen H.J."/>
            <person name="Dirks R.P."/>
            <person name="Schranz M.E."/>
            <person name="Ros V.I.D."/>
        </authorList>
    </citation>
    <scope>NUCLEOTIDE SEQUENCE</scope>
    <source>
        <strain evidence="1">TB_SE_WUR_2020</strain>
    </source>
</reference>
<evidence type="ECO:0000313" key="2">
    <source>
        <dbReference type="Proteomes" id="UP000814243"/>
    </source>
</evidence>
<proteinExistence type="predicted"/>
<protein>
    <recommendedName>
        <fullName evidence="3">MULE transposase domain-containing protein</fullName>
    </recommendedName>
</protein>